<feature type="compositionally biased region" description="Low complexity" evidence="4">
    <location>
        <begin position="368"/>
        <end position="379"/>
    </location>
</feature>
<protein>
    <recommendedName>
        <fullName evidence="5">ZZ-type domain-containing protein</fullName>
    </recommendedName>
</protein>
<evidence type="ECO:0000259" key="5">
    <source>
        <dbReference type="SMART" id="SM00291"/>
    </source>
</evidence>
<keyword evidence="7" id="KW-1185">Reference proteome</keyword>
<dbReference type="CDD" id="cd02249">
    <property type="entry name" value="ZZ"/>
    <property type="match status" value="1"/>
</dbReference>
<dbReference type="OrthoDB" id="661148at2759"/>
<dbReference type="Pfam" id="PF00569">
    <property type="entry name" value="ZZ"/>
    <property type="match status" value="1"/>
</dbReference>
<organism evidence="6 7">
    <name type="scientific">Marssonina brunnea f. sp. multigermtubi (strain MB_m1)</name>
    <name type="common">Marssonina leaf spot fungus</name>
    <dbReference type="NCBI Taxonomy" id="1072389"/>
    <lineage>
        <taxon>Eukaryota</taxon>
        <taxon>Fungi</taxon>
        <taxon>Dikarya</taxon>
        <taxon>Ascomycota</taxon>
        <taxon>Pezizomycotina</taxon>
        <taxon>Leotiomycetes</taxon>
        <taxon>Helotiales</taxon>
        <taxon>Drepanopezizaceae</taxon>
        <taxon>Drepanopeziza</taxon>
    </lineage>
</organism>
<evidence type="ECO:0000256" key="1">
    <source>
        <dbReference type="ARBA" id="ARBA00022723"/>
    </source>
</evidence>
<dbReference type="GO" id="GO:0008270">
    <property type="term" value="F:zinc ion binding"/>
    <property type="evidence" value="ECO:0007669"/>
    <property type="project" value="UniProtKB-KW"/>
</dbReference>
<gene>
    <name evidence="6" type="ORF">MBM_03944</name>
</gene>
<dbReference type="InterPro" id="IPR000433">
    <property type="entry name" value="Znf_ZZ"/>
</dbReference>
<evidence type="ECO:0000313" key="7">
    <source>
        <dbReference type="Proteomes" id="UP000006753"/>
    </source>
</evidence>
<accession>K1WZV3</accession>
<dbReference type="OMA" id="FMTTCWM"/>
<dbReference type="SMART" id="SM00291">
    <property type="entry name" value="ZnF_ZZ"/>
    <property type="match status" value="1"/>
</dbReference>
<feature type="compositionally biased region" description="Basic and acidic residues" evidence="4">
    <location>
        <begin position="268"/>
        <end position="332"/>
    </location>
</feature>
<sequence>MDPFSIVVGAVALTEAANKLAGALTDRYKAFSSAPKQMIEIASQITLCAGLVDVFARSVDGTGQGFPKRFEDDATSLVRQCRAILKDIDLMIPHGSGKPDYQQRLKYAFRDEKKVRKHQDRLKEVQHMFVFMTTCWMHQLPAPQMPPQPREPTMGPAPMGALSVPAAAGSQTSAQQVPMQLNLRGVGANSDGVTYEATLTLTPTPQPEVAAGRLLETEERKKKEVSHERASGKTEKPKMSEYQKESLENMRRSPYFSLKLLRPPAAEENPRYSRNAGEHQDAEMAKTELAAKKADEEQKAKLRAEMETRKSAERKAKGEERRDFEPSSREEAEKDIGEILAGWFHDGKGYPDTGRPSRPGNLTPSAIPSSRPTSKSTSPVIPLATVYSHVVAPAADLSKGSAASLGPSPPPIVRIVDDWDWRCDGCNRKFFYHDLRYKCQDCLNFDLCPSCFSHVWHRHPRSNFAERSV</sequence>
<feature type="domain" description="ZZ-type" evidence="5">
    <location>
        <begin position="417"/>
        <end position="462"/>
    </location>
</feature>
<dbReference type="InterPro" id="IPR043145">
    <property type="entry name" value="Znf_ZZ_sf"/>
</dbReference>
<dbReference type="GeneID" id="18759879"/>
<proteinExistence type="predicted"/>
<keyword evidence="2" id="KW-0863">Zinc-finger</keyword>
<feature type="compositionally biased region" description="Basic and acidic residues" evidence="4">
    <location>
        <begin position="215"/>
        <end position="243"/>
    </location>
</feature>
<keyword evidence="3" id="KW-0862">Zinc</keyword>
<keyword evidence="1" id="KW-0479">Metal-binding</keyword>
<evidence type="ECO:0000256" key="3">
    <source>
        <dbReference type="ARBA" id="ARBA00022833"/>
    </source>
</evidence>
<reference evidence="6 7" key="1">
    <citation type="journal article" date="2012" name="BMC Genomics">
        <title>Sequencing the genome of Marssonina brunnea reveals fungus-poplar co-evolution.</title>
        <authorList>
            <person name="Zhu S."/>
            <person name="Cao Y.-Z."/>
            <person name="Jiang C."/>
            <person name="Tan B.-Y."/>
            <person name="Wang Z."/>
            <person name="Feng S."/>
            <person name="Zhang L."/>
            <person name="Su X.-H."/>
            <person name="Brejova B."/>
            <person name="Vinar T."/>
            <person name="Xu M."/>
            <person name="Wang M.-X."/>
            <person name="Zhang S.-G."/>
            <person name="Huang M.-R."/>
            <person name="Wu R."/>
            <person name="Zhou Y."/>
        </authorList>
    </citation>
    <scope>NUCLEOTIDE SEQUENCE [LARGE SCALE GENOMIC DNA]</scope>
    <source>
        <strain evidence="6 7">MB_m1</strain>
    </source>
</reference>
<dbReference type="SUPFAM" id="SSF57850">
    <property type="entry name" value="RING/U-box"/>
    <property type="match status" value="1"/>
</dbReference>
<feature type="region of interest" description="Disordered" evidence="4">
    <location>
        <begin position="261"/>
        <end position="332"/>
    </location>
</feature>
<evidence type="ECO:0000256" key="4">
    <source>
        <dbReference type="SAM" id="MobiDB-lite"/>
    </source>
</evidence>
<dbReference type="KEGG" id="mbe:MBM_03944"/>
<evidence type="ECO:0000313" key="6">
    <source>
        <dbReference type="EMBL" id="EKD18172.1"/>
    </source>
</evidence>
<feature type="region of interest" description="Disordered" evidence="4">
    <location>
        <begin position="206"/>
        <end position="243"/>
    </location>
</feature>
<evidence type="ECO:0000256" key="2">
    <source>
        <dbReference type="ARBA" id="ARBA00022771"/>
    </source>
</evidence>
<dbReference type="HOGENOM" id="CLU_598580_0_0_1"/>
<name>K1WZV3_MARBU</name>
<dbReference type="AlphaFoldDB" id="K1WZV3"/>
<dbReference type="InParanoid" id="K1WZV3"/>
<dbReference type="Gene3D" id="3.30.60.90">
    <property type="match status" value="1"/>
</dbReference>
<dbReference type="RefSeq" id="XP_007291833.1">
    <property type="nucleotide sequence ID" value="XM_007291771.1"/>
</dbReference>
<feature type="region of interest" description="Disordered" evidence="4">
    <location>
        <begin position="347"/>
        <end position="379"/>
    </location>
</feature>
<dbReference type="EMBL" id="JH921434">
    <property type="protein sequence ID" value="EKD18172.1"/>
    <property type="molecule type" value="Genomic_DNA"/>
</dbReference>
<dbReference type="Proteomes" id="UP000006753">
    <property type="component" value="Unassembled WGS sequence"/>
</dbReference>